<dbReference type="InterPro" id="IPR002156">
    <property type="entry name" value="RNaseH_domain"/>
</dbReference>
<dbReference type="AlphaFoldDB" id="A0ABD2N6K5"/>
<organism evidence="2 3">
    <name type="scientific">Cryptolaemus montrouzieri</name>
    <dbReference type="NCBI Taxonomy" id="559131"/>
    <lineage>
        <taxon>Eukaryota</taxon>
        <taxon>Metazoa</taxon>
        <taxon>Ecdysozoa</taxon>
        <taxon>Arthropoda</taxon>
        <taxon>Hexapoda</taxon>
        <taxon>Insecta</taxon>
        <taxon>Pterygota</taxon>
        <taxon>Neoptera</taxon>
        <taxon>Endopterygota</taxon>
        <taxon>Coleoptera</taxon>
        <taxon>Polyphaga</taxon>
        <taxon>Cucujiformia</taxon>
        <taxon>Coccinelloidea</taxon>
        <taxon>Coccinellidae</taxon>
        <taxon>Scymninae</taxon>
        <taxon>Scymnini</taxon>
        <taxon>Cryptolaemus</taxon>
    </lineage>
</organism>
<dbReference type="PROSITE" id="PS50879">
    <property type="entry name" value="RNASE_H_1"/>
    <property type="match status" value="1"/>
</dbReference>
<dbReference type="Gene3D" id="3.30.420.10">
    <property type="entry name" value="Ribonuclease H-like superfamily/Ribonuclease H"/>
    <property type="match status" value="1"/>
</dbReference>
<feature type="domain" description="RNase H type-1" evidence="1">
    <location>
        <begin position="68"/>
        <end position="200"/>
    </location>
</feature>
<proteinExistence type="predicted"/>
<sequence>MISKKDPMMISCYHHILSYKDRIARSDKVPIHSLNLKDLKSNENVYIPQYVSGPSTYMTFHKIINSNFSNHHQIYTDASKQLDKTSCAIYDPHLESAVKYRINGNFTIFSEELFAMWKALHYVSSLFERFESKNILILSDSQISLLSKLETKLNFIHNGILESLKYLRNLGLEVSFMWTRAHSGIPGNEKVNYLAKEALEIDEIDSSPCVYSDIIPFF</sequence>
<protein>
    <recommendedName>
        <fullName evidence="1">RNase H type-1 domain-containing protein</fullName>
    </recommendedName>
</protein>
<evidence type="ECO:0000259" key="1">
    <source>
        <dbReference type="PROSITE" id="PS50879"/>
    </source>
</evidence>
<evidence type="ECO:0000313" key="3">
    <source>
        <dbReference type="Proteomes" id="UP001516400"/>
    </source>
</evidence>
<dbReference type="CDD" id="cd09276">
    <property type="entry name" value="Rnase_HI_RT_non_LTR"/>
    <property type="match status" value="1"/>
</dbReference>
<gene>
    <name evidence="2" type="ORF">HHI36_015802</name>
</gene>
<accession>A0ABD2N6K5</accession>
<reference evidence="2 3" key="1">
    <citation type="journal article" date="2021" name="BMC Biol.">
        <title>Horizontally acquired antibacterial genes associated with adaptive radiation of ladybird beetles.</title>
        <authorList>
            <person name="Li H.S."/>
            <person name="Tang X.F."/>
            <person name="Huang Y.H."/>
            <person name="Xu Z.Y."/>
            <person name="Chen M.L."/>
            <person name="Du X.Y."/>
            <person name="Qiu B.Y."/>
            <person name="Chen P.T."/>
            <person name="Zhang W."/>
            <person name="Slipinski A."/>
            <person name="Escalona H.E."/>
            <person name="Waterhouse R.M."/>
            <person name="Zwick A."/>
            <person name="Pang H."/>
        </authorList>
    </citation>
    <scope>NUCLEOTIDE SEQUENCE [LARGE SCALE GENOMIC DNA]</scope>
    <source>
        <strain evidence="2">SYSU2018</strain>
    </source>
</reference>
<dbReference type="InterPro" id="IPR012337">
    <property type="entry name" value="RNaseH-like_sf"/>
</dbReference>
<dbReference type="Pfam" id="PF00075">
    <property type="entry name" value="RNase_H"/>
    <property type="match status" value="1"/>
</dbReference>
<dbReference type="InterPro" id="IPR036397">
    <property type="entry name" value="RNaseH_sf"/>
</dbReference>
<dbReference type="SUPFAM" id="SSF53098">
    <property type="entry name" value="Ribonuclease H-like"/>
    <property type="match status" value="1"/>
</dbReference>
<comment type="caution">
    <text evidence="2">The sequence shown here is derived from an EMBL/GenBank/DDBJ whole genome shotgun (WGS) entry which is preliminary data.</text>
</comment>
<dbReference type="Proteomes" id="UP001516400">
    <property type="component" value="Unassembled WGS sequence"/>
</dbReference>
<evidence type="ECO:0000313" key="2">
    <source>
        <dbReference type="EMBL" id="KAL3274410.1"/>
    </source>
</evidence>
<name>A0ABD2N6K5_9CUCU</name>
<keyword evidence="3" id="KW-1185">Reference proteome</keyword>
<dbReference type="EMBL" id="JABFTP020000062">
    <property type="protein sequence ID" value="KAL3274410.1"/>
    <property type="molecule type" value="Genomic_DNA"/>
</dbReference>